<dbReference type="AlphaFoldDB" id="F9VSM3"/>
<feature type="compositionally biased region" description="Low complexity" evidence="1">
    <location>
        <begin position="354"/>
        <end position="368"/>
    </location>
</feature>
<keyword evidence="2" id="KW-0812">Transmembrane</keyword>
<dbReference type="Pfam" id="PF20568">
    <property type="entry name" value="DUF6777"/>
    <property type="match status" value="1"/>
</dbReference>
<evidence type="ECO:0000313" key="5">
    <source>
        <dbReference type="Proteomes" id="UP000003558"/>
    </source>
</evidence>
<evidence type="ECO:0000259" key="3">
    <source>
        <dbReference type="Pfam" id="PF20568"/>
    </source>
</evidence>
<proteinExistence type="predicted"/>
<dbReference type="eggNOG" id="COG3170">
    <property type="taxonomic scope" value="Bacteria"/>
</dbReference>
<organism evidence="4 5">
    <name type="scientific">Gordonia alkanivorans NBRC 16433</name>
    <dbReference type="NCBI Taxonomy" id="1027371"/>
    <lineage>
        <taxon>Bacteria</taxon>
        <taxon>Bacillati</taxon>
        <taxon>Actinomycetota</taxon>
        <taxon>Actinomycetes</taxon>
        <taxon>Mycobacteriales</taxon>
        <taxon>Gordoniaceae</taxon>
        <taxon>Gordonia</taxon>
    </lineage>
</organism>
<dbReference type="EMBL" id="BACI01000034">
    <property type="protein sequence ID" value="GAA11612.1"/>
    <property type="molecule type" value="Genomic_DNA"/>
</dbReference>
<evidence type="ECO:0000256" key="2">
    <source>
        <dbReference type="SAM" id="Phobius"/>
    </source>
</evidence>
<dbReference type="InterPro" id="IPR046704">
    <property type="entry name" value="DUF6777"/>
</dbReference>
<feature type="region of interest" description="Disordered" evidence="1">
    <location>
        <begin position="349"/>
        <end position="404"/>
    </location>
</feature>
<feature type="compositionally biased region" description="Low complexity" evidence="1">
    <location>
        <begin position="500"/>
        <end position="510"/>
    </location>
</feature>
<reference evidence="4 5" key="1">
    <citation type="submission" date="2011-05" db="EMBL/GenBank/DDBJ databases">
        <title>Whole genome shotgun sequence of Gordonia alkanivorans NBRC 16433.</title>
        <authorList>
            <person name="Hosoyama A."/>
            <person name="Nakamura S."/>
            <person name="Takarada H."/>
            <person name="Tsuchikane K."/>
            <person name="Yamazaki S."/>
            <person name="Fujita N."/>
        </authorList>
    </citation>
    <scope>NUCLEOTIDE SEQUENCE [LARGE SCALE GENOMIC DNA]</scope>
    <source>
        <strain evidence="4 5">NBRC 16433</strain>
    </source>
</reference>
<keyword evidence="2" id="KW-0472">Membrane</keyword>
<dbReference type="RefSeq" id="WP_006357769.1">
    <property type="nucleotide sequence ID" value="NZ_BACI01000034.1"/>
</dbReference>
<feature type="region of interest" description="Disordered" evidence="1">
    <location>
        <begin position="1"/>
        <end position="20"/>
    </location>
</feature>
<dbReference type="STRING" id="1027371.GOALK_034_00070"/>
<sequence>MTYPPGPPTHPSTPFGAVPPRPRNRQALTLVLGAIVVVLALVLAAGIVFVVKARKGDIYVPGLTLAAVNDPGIDPFTDPVLVAGAGNLPANVALTARAGAPDMGGRAVNGTEAGLYATGDTMACDTAALSNRLMADPAKAAAWASVFGINTASIPHYLNTLTPVVLTADTWVTNHTYTTGRAEPFQSVLQRGTSVYVDAAGVPRAMCSCGNPLAPPASAPLGGYRLEGQPWPGYQSREVTRIAYNNQNVTAVNRTTTIVPGAPTPVANANGGSVLQLLNFLTGEVLPQTLGGLLDLSGLPPLSEPLPSPASLNTPFTAGTDEDAERNGLLEAGNPVAAPAVEERAAEDNGLPVGAPASDSPADSPSGEPGSGVPGSAEVPASGAPESPASENPAAQSPPAAAAVPTSFSGAGDLIGSFVFDDAGLAVSCSVPAGAPSGTITLTCSDGVPRTVGATALQRAAVLGATDATGVWTLTLSSRSVVVRSASWTVAQPEIPRSAPPAETSTETYEAPPPAETPTETPTTTEPTTSEYLPPPEEPTQAPESPAEVPYSSPAA</sequence>
<evidence type="ECO:0000313" key="4">
    <source>
        <dbReference type="EMBL" id="GAA11612.1"/>
    </source>
</evidence>
<dbReference type="Proteomes" id="UP000003558">
    <property type="component" value="Unassembled WGS sequence"/>
</dbReference>
<accession>F9VSM3</accession>
<protein>
    <recommendedName>
        <fullName evidence="3">DUF6777 domain-containing protein</fullName>
    </recommendedName>
</protein>
<feature type="domain" description="DUF6777" evidence="3">
    <location>
        <begin position="106"/>
        <end position="252"/>
    </location>
</feature>
<feature type="compositionally biased region" description="Low complexity" evidence="1">
    <location>
        <begin position="374"/>
        <end position="404"/>
    </location>
</feature>
<comment type="caution">
    <text evidence="4">The sequence shown here is derived from an EMBL/GenBank/DDBJ whole genome shotgun (WGS) entry which is preliminary data.</text>
</comment>
<feature type="transmembrane region" description="Helical" evidence="2">
    <location>
        <begin position="27"/>
        <end position="51"/>
    </location>
</feature>
<feature type="region of interest" description="Disordered" evidence="1">
    <location>
        <begin position="494"/>
        <end position="556"/>
    </location>
</feature>
<feature type="compositionally biased region" description="Low complexity" evidence="1">
    <location>
        <begin position="517"/>
        <end position="532"/>
    </location>
</feature>
<keyword evidence="2" id="KW-1133">Transmembrane helix</keyword>
<name>F9VSM3_9ACTN</name>
<evidence type="ECO:0000256" key="1">
    <source>
        <dbReference type="SAM" id="MobiDB-lite"/>
    </source>
</evidence>
<gene>
    <name evidence="4" type="ORF">GOALK_034_00070</name>
</gene>